<dbReference type="GO" id="GO:0006508">
    <property type="term" value="P:proteolysis"/>
    <property type="evidence" value="ECO:0007669"/>
    <property type="project" value="UniProtKB-KW"/>
</dbReference>
<dbReference type="PANTHER" id="PTHR10183">
    <property type="entry name" value="CALPAIN"/>
    <property type="match status" value="1"/>
</dbReference>
<dbReference type="GO" id="GO:0004198">
    <property type="term" value="F:calcium-dependent cysteine-type endopeptidase activity"/>
    <property type="evidence" value="ECO:0007669"/>
    <property type="project" value="InterPro"/>
</dbReference>
<evidence type="ECO:0000256" key="6">
    <source>
        <dbReference type="PROSITE-ProRule" id="PRU00239"/>
    </source>
</evidence>
<evidence type="ECO:0000259" key="7">
    <source>
        <dbReference type="PROSITE" id="PS50203"/>
    </source>
</evidence>
<dbReference type="InterPro" id="IPR038765">
    <property type="entry name" value="Papain-like_cys_pep_sf"/>
</dbReference>
<comment type="caution">
    <text evidence="6">Lacks conserved residue(s) required for the propagation of feature annotation.</text>
</comment>
<dbReference type="GO" id="GO:0005737">
    <property type="term" value="C:cytoplasm"/>
    <property type="evidence" value="ECO:0007669"/>
    <property type="project" value="TreeGrafter"/>
</dbReference>
<evidence type="ECO:0000256" key="3">
    <source>
        <dbReference type="ARBA" id="ARBA00022801"/>
    </source>
</evidence>
<evidence type="ECO:0000313" key="8">
    <source>
        <dbReference type="EMBL" id="QQP35238.1"/>
    </source>
</evidence>
<keyword evidence="4" id="KW-0788">Thiol protease</keyword>
<dbReference type="PROSITE" id="PS00139">
    <property type="entry name" value="THIOL_PROTEASE_CYS"/>
    <property type="match status" value="1"/>
</dbReference>
<feature type="active site" evidence="5">
    <location>
        <position position="146"/>
    </location>
</feature>
<dbReference type="InterPro" id="IPR000169">
    <property type="entry name" value="Pept_cys_AS"/>
</dbReference>
<keyword evidence="2" id="KW-0645">Protease</keyword>
<dbReference type="EMBL" id="CP045907">
    <property type="protein sequence ID" value="QQP35238.1"/>
    <property type="molecule type" value="Genomic_DNA"/>
</dbReference>
<dbReference type="PROSITE" id="PS50203">
    <property type="entry name" value="CALPAIN_CAT"/>
    <property type="match status" value="1"/>
</dbReference>
<evidence type="ECO:0000256" key="4">
    <source>
        <dbReference type="ARBA" id="ARBA00022807"/>
    </source>
</evidence>
<evidence type="ECO:0000256" key="5">
    <source>
        <dbReference type="PIRSR" id="PIRSR622684-1"/>
    </source>
</evidence>
<proteinExistence type="inferred from homology"/>
<dbReference type="SUPFAM" id="SSF54001">
    <property type="entry name" value="Cysteine proteinases"/>
    <property type="match status" value="1"/>
</dbReference>
<dbReference type="OrthoDB" id="424753at2759"/>
<accession>A0A7T8GPD8</accession>
<name>A0A7T8GPD8_CALRO</name>
<evidence type="ECO:0000313" key="9">
    <source>
        <dbReference type="Proteomes" id="UP000595437"/>
    </source>
</evidence>
<feature type="domain" description="Calpain catalytic" evidence="7">
    <location>
        <begin position="91"/>
        <end position="258"/>
    </location>
</feature>
<dbReference type="PANTHER" id="PTHR10183:SF379">
    <property type="entry name" value="CALPAIN-5"/>
    <property type="match status" value="1"/>
</dbReference>
<dbReference type="Proteomes" id="UP000595437">
    <property type="component" value="Chromosome 18"/>
</dbReference>
<sequence length="258" mass="29060">HAPDAPWDETSSLTPQYASNIQITISPSDYEEDKEQHRLSWPKVPFNVTDTAIQARLSEESKGSIAFEDEREVALEINEDELLASLEKATPFKDEGEFPIERALGPNLSSESEIEWVRPFETSSEPLLYVDGTSRTDVVQGSLGDCWLLSTAATLAKRRDLIQRVIPAEQTLSPQDPLYNGVIRVRLWHFGKWVQVFIDDRLPQRNGVYIFAQSESPNEFWIALLEKAFAKMYGSYEAIEGGLPLEAMIDLTGGIAER</sequence>
<reference evidence="9" key="1">
    <citation type="submission" date="2021-01" db="EMBL/GenBank/DDBJ databases">
        <title>Caligus Genome Assembly.</title>
        <authorList>
            <person name="Gallardo-Escarate C."/>
        </authorList>
    </citation>
    <scope>NUCLEOTIDE SEQUENCE [LARGE SCALE GENOMIC DNA]</scope>
</reference>
<dbReference type="InterPro" id="IPR022684">
    <property type="entry name" value="Calpain_cysteine_protease"/>
</dbReference>
<evidence type="ECO:0000256" key="2">
    <source>
        <dbReference type="ARBA" id="ARBA00022670"/>
    </source>
</evidence>
<dbReference type="PRINTS" id="PR00704">
    <property type="entry name" value="CALPAIN"/>
</dbReference>
<protein>
    <recommendedName>
        <fullName evidence="7">Calpain catalytic domain-containing protein</fullName>
    </recommendedName>
</protein>
<keyword evidence="9" id="KW-1185">Reference proteome</keyword>
<gene>
    <name evidence="8" type="ORF">FKW44_023402</name>
</gene>
<dbReference type="AlphaFoldDB" id="A0A7T8GPD8"/>
<dbReference type="SMART" id="SM00230">
    <property type="entry name" value="CysPc"/>
    <property type="match status" value="1"/>
</dbReference>
<keyword evidence="3" id="KW-0378">Hydrolase</keyword>
<evidence type="ECO:0000256" key="1">
    <source>
        <dbReference type="ARBA" id="ARBA00007623"/>
    </source>
</evidence>
<feature type="non-terminal residue" evidence="8">
    <location>
        <position position="258"/>
    </location>
</feature>
<organism evidence="8 9">
    <name type="scientific">Caligus rogercresseyi</name>
    <name type="common">Sea louse</name>
    <dbReference type="NCBI Taxonomy" id="217165"/>
    <lineage>
        <taxon>Eukaryota</taxon>
        <taxon>Metazoa</taxon>
        <taxon>Ecdysozoa</taxon>
        <taxon>Arthropoda</taxon>
        <taxon>Crustacea</taxon>
        <taxon>Multicrustacea</taxon>
        <taxon>Hexanauplia</taxon>
        <taxon>Copepoda</taxon>
        <taxon>Siphonostomatoida</taxon>
        <taxon>Caligidae</taxon>
        <taxon>Caligus</taxon>
    </lineage>
</organism>
<dbReference type="Pfam" id="PF00648">
    <property type="entry name" value="Peptidase_C2"/>
    <property type="match status" value="1"/>
</dbReference>
<dbReference type="InterPro" id="IPR001300">
    <property type="entry name" value="Peptidase_C2_calpain_cat"/>
</dbReference>
<feature type="non-terminal residue" evidence="8">
    <location>
        <position position="1"/>
    </location>
</feature>
<comment type="similarity">
    <text evidence="1">Belongs to the peptidase C2 family.</text>
</comment>